<name>A0ABT0HDW9_9BACT</name>
<evidence type="ECO:0000313" key="3">
    <source>
        <dbReference type="Proteomes" id="UP001202180"/>
    </source>
</evidence>
<dbReference type="InterPro" id="IPR010364">
    <property type="entry name" value="Uncharacterised_IM_CreD"/>
</dbReference>
<feature type="transmembrane region" description="Helical" evidence="1">
    <location>
        <begin position="396"/>
        <end position="416"/>
    </location>
</feature>
<keyword evidence="1" id="KW-0812">Transmembrane</keyword>
<gene>
    <name evidence="2" type="primary">creD</name>
    <name evidence="2" type="ORF">M0L20_00795</name>
</gene>
<feature type="transmembrane region" description="Helical" evidence="1">
    <location>
        <begin position="370"/>
        <end position="389"/>
    </location>
</feature>
<feature type="transmembrane region" description="Helical" evidence="1">
    <location>
        <begin position="344"/>
        <end position="364"/>
    </location>
</feature>
<dbReference type="Pfam" id="PF06123">
    <property type="entry name" value="CreD"/>
    <property type="match status" value="1"/>
</dbReference>
<feature type="transmembrane region" description="Helical" evidence="1">
    <location>
        <begin position="422"/>
        <end position="441"/>
    </location>
</feature>
<dbReference type="EMBL" id="JALPRF010000001">
    <property type="protein sequence ID" value="MCK8490364.1"/>
    <property type="molecule type" value="Genomic_DNA"/>
</dbReference>
<protein>
    <submittedName>
        <fullName evidence="2">Cell envelope integrity protein CreD</fullName>
    </submittedName>
</protein>
<organism evidence="2 3">
    <name type="scientific">Spirosoma liriopis</name>
    <dbReference type="NCBI Taxonomy" id="2937440"/>
    <lineage>
        <taxon>Bacteria</taxon>
        <taxon>Pseudomonadati</taxon>
        <taxon>Bacteroidota</taxon>
        <taxon>Cytophagia</taxon>
        <taxon>Cytophagales</taxon>
        <taxon>Cytophagaceae</taxon>
        <taxon>Spirosoma</taxon>
    </lineage>
</organism>
<evidence type="ECO:0000313" key="2">
    <source>
        <dbReference type="EMBL" id="MCK8490364.1"/>
    </source>
</evidence>
<accession>A0ABT0HDW9</accession>
<keyword evidence="3" id="KW-1185">Reference proteome</keyword>
<dbReference type="Proteomes" id="UP001202180">
    <property type="component" value="Unassembled WGS sequence"/>
</dbReference>
<dbReference type="NCBIfam" id="NF008712">
    <property type="entry name" value="PRK11715.1-1"/>
    <property type="match status" value="1"/>
</dbReference>
<evidence type="ECO:0000256" key="1">
    <source>
        <dbReference type="SAM" id="Phobius"/>
    </source>
</evidence>
<keyword evidence="1" id="KW-0472">Membrane</keyword>
<feature type="transmembrane region" description="Helical" evidence="1">
    <location>
        <begin position="25"/>
        <end position="46"/>
    </location>
</feature>
<sequence length="458" mass="51564">MEQSSASTNSQSVFDHINRWTRTSIMLKAGVIGFLVLLLLIPTGMLRSLISEREMTRNAAIAEVSSKWGNEQVIGGPVLSVPYEIAVKDSKGQNQIQTTYLHFLPDQLMFDGDVRPEKRNRGIYTVMLYNTQLTIRGTFKKPSLTSMGLPAGTAQWDKAFLSLGISDMKGIRNSIAFTVNGRQLPAESGIPTNDIVSSGVSAPVQLDAATYRFESKLNLNGSSQLSFLPFGKETQVNLRSSWSTPSFTGSHLPDKRTVSTQGFQASWNVLEFNRNFPQQGIGNFLNKSNVKVADNVPLFGVKLLVPIDEYQKTTRSAKYGILFIFLTFVSFFFIEILDRRRIHPMQYLLVGFAICLFYVLLLSISEHISFDWAYLISSGVILTLVTFYVRYVFRNLRLTILFSAILTLLYGFFYSLLQLEDYSLLLGSAGLLLILATTMYLTRHVDWYRAYDPERAIA</sequence>
<dbReference type="PIRSF" id="PIRSF004548">
    <property type="entry name" value="CreD"/>
    <property type="match status" value="1"/>
</dbReference>
<dbReference type="RefSeq" id="WP_248475212.1">
    <property type="nucleotide sequence ID" value="NZ_JALPRF010000001.1"/>
</dbReference>
<reference evidence="2 3" key="1">
    <citation type="submission" date="2022-04" db="EMBL/GenBank/DDBJ databases">
        <title>Spirosoma sp. strain RP8 genome sequencing and assembly.</title>
        <authorList>
            <person name="Jung Y."/>
        </authorList>
    </citation>
    <scope>NUCLEOTIDE SEQUENCE [LARGE SCALE GENOMIC DNA]</scope>
    <source>
        <strain evidence="2 3">RP8</strain>
    </source>
</reference>
<proteinExistence type="predicted"/>
<dbReference type="PANTHER" id="PTHR30092:SF0">
    <property type="entry name" value="INNER MEMBRANE PROTEIN CRED"/>
    <property type="match status" value="1"/>
</dbReference>
<feature type="transmembrane region" description="Helical" evidence="1">
    <location>
        <begin position="319"/>
        <end position="337"/>
    </location>
</feature>
<keyword evidence="1" id="KW-1133">Transmembrane helix</keyword>
<dbReference type="PANTHER" id="PTHR30092">
    <property type="entry name" value="INNER MEMBRANE PROTEIN CRED"/>
    <property type="match status" value="1"/>
</dbReference>
<comment type="caution">
    <text evidence="2">The sequence shown here is derived from an EMBL/GenBank/DDBJ whole genome shotgun (WGS) entry which is preliminary data.</text>
</comment>